<accession>A0A031K1S2</accession>
<reference evidence="5" key="3">
    <citation type="journal article" date="2017" name="J. Biotechnol.">
        <title>Complete genome sequence of Novosphingobium resinovorum SA1, a versatile xenobiotic-degrading bacterium capable of utilizing sulfanilic acid.</title>
        <authorList>
            <person name="Hegedus B."/>
            <person name="Kos P.B."/>
            <person name="Balint B."/>
            <person name="Maroti G."/>
            <person name="Gan H.M."/>
            <person name="Perei K."/>
            <person name="Rakhely G."/>
        </authorList>
    </citation>
    <scope>NUCLEOTIDE SEQUENCE [LARGE SCALE GENOMIC DNA]</scope>
    <source>
        <strain evidence="5">SA1</strain>
    </source>
</reference>
<name>A0A031K1S2_9SPHN</name>
<proteinExistence type="predicted"/>
<dbReference type="InterPro" id="IPR046879">
    <property type="entry name" value="KANL3/Tex30_Abhydrolase"/>
</dbReference>
<dbReference type="eggNOG" id="COG3571">
    <property type="taxonomic scope" value="Bacteria"/>
</dbReference>
<dbReference type="SUPFAM" id="SSF53474">
    <property type="entry name" value="alpha/beta-Hydrolases"/>
    <property type="match status" value="1"/>
</dbReference>
<gene>
    <name evidence="2" type="ORF">BES08_07470</name>
    <name evidence="3" type="ORF">BV97_01093</name>
</gene>
<organism evidence="3 4">
    <name type="scientific">Novosphingobium resinovorum</name>
    <dbReference type="NCBI Taxonomy" id="158500"/>
    <lineage>
        <taxon>Bacteria</taxon>
        <taxon>Pseudomonadati</taxon>
        <taxon>Pseudomonadota</taxon>
        <taxon>Alphaproteobacteria</taxon>
        <taxon>Sphingomonadales</taxon>
        <taxon>Sphingomonadaceae</taxon>
        <taxon>Novosphingobium</taxon>
    </lineage>
</organism>
<dbReference type="Proteomes" id="UP000094626">
    <property type="component" value="Chromosome"/>
</dbReference>
<dbReference type="OrthoDB" id="652634at2"/>
<keyword evidence="3" id="KW-0378">Hydrolase</keyword>
<dbReference type="KEGG" id="nre:BES08_07470"/>
<evidence type="ECO:0000313" key="5">
    <source>
        <dbReference type="Proteomes" id="UP000094626"/>
    </source>
</evidence>
<evidence type="ECO:0000313" key="2">
    <source>
        <dbReference type="EMBL" id="AOR76606.1"/>
    </source>
</evidence>
<sequence length="239" mass="27251">MHHITPPARTIIVVGRTDKTRDSGDIQRILLMLEAQGFKVHWFVSDYTRSYEDIGARIVARWPRLCWRDRDTAPRRMLRMLLRLVLVVLDQHRYDHLYTFLHGRSANDARQLRRMLDAMGDHAACIVTHSAGGISATSVADHRAIARIVCFAYPFRHPERQPQAYRTAHLPAVTKPLLIVQGDADDYGADPSDFRRHLPPSARVVSLACGHDCDRLRSSEFSRAWAAVSGFLEMQSEQT</sequence>
<evidence type="ECO:0000259" key="1">
    <source>
        <dbReference type="Pfam" id="PF20408"/>
    </source>
</evidence>
<evidence type="ECO:0000313" key="4">
    <source>
        <dbReference type="Proteomes" id="UP000024329"/>
    </source>
</evidence>
<dbReference type="Gene3D" id="3.40.50.1820">
    <property type="entry name" value="alpha/beta hydrolase"/>
    <property type="match status" value="1"/>
</dbReference>
<reference evidence="3 4" key="1">
    <citation type="submission" date="2014-03" db="EMBL/GenBank/DDBJ databases">
        <title>Whole genome sequence of Novosphingobium resinovorum KF1.</title>
        <authorList>
            <person name="Gan H.M."/>
            <person name="Gan H.Y."/>
            <person name="Chew T.H."/>
            <person name="Savka M.A."/>
        </authorList>
    </citation>
    <scope>NUCLEOTIDE SEQUENCE [LARGE SCALE GENOMIC DNA]</scope>
    <source>
        <strain evidence="3 4">KF1</strain>
    </source>
</reference>
<feature type="domain" description="KANL3/Tex30 alpha/beta hydrolase-like" evidence="1">
    <location>
        <begin position="112"/>
        <end position="222"/>
    </location>
</feature>
<dbReference type="InterPro" id="IPR029058">
    <property type="entry name" value="AB_hydrolase_fold"/>
</dbReference>
<evidence type="ECO:0000313" key="3">
    <source>
        <dbReference type="EMBL" id="EZP83901.1"/>
    </source>
</evidence>
<protein>
    <submittedName>
        <fullName evidence="3">Alpha/beta hydrolase</fullName>
    </submittedName>
</protein>
<dbReference type="PATRIC" id="fig|158500.4.peg.1122"/>
<dbReference type="AlphaFoldDB" id="A0A031K1S2"/>
<dbReference type="RefSeq" id="WP_051586711.1">
    <property type="nucleotide sequence ID" value="NZ_CP017075.1"/>
</dbReference>
<dbReference type="Pfam" id="PF20408">
    <property type="entry name" value="Abhydrolase_11"/>
    <property type="match status" value="1"/>
</dbReference>
<dbReference type="EMBL" id="JFYZ01000002">
    <property type="protein sequence ID" value="EZP83901.1"/>
    <property type="molecule type" value="Genomic_DNA"/>
</dbReference>
<keyword evidence="5" id="KW-1185">Reference proteome</keyword>
<dbReference type="EMBL" id="CP017075">
    <property type="protein sequence ID" value="AOR76606.1"/>
    <property type="molecule type" value="Genomic_DNA"/>
</dbReference>
<reference evidence="2" key="2">
    <citation type="submission" date="2016-08" db="EMBL/GenBank/DDBJ databases">
        <authorList>
            <person name="Seilhamer J.J."/>
        </authorList>
    </citation>
    <scope>NUCLEOTIDE SEQUENCE [LARGE SCALE GENOMIC DNA]</scope>
    <source>
        <strain evidence="2">SA1</strain>
    </source>
</reference>
<dbReference type="STRING" id="158500.BES08_07470"/>
<dbReference type="GO" id="GO:0016787">
    <property type="term" value="F:hydrolase activity"/>
    <property type="evidence" value="ECO:0007669"/>
    <property type="project" value="UniProtKB-KW"/>
</dbReference>
<dbReference type="Proteomes" id="UP000024329">
    <property type="component" value="Unassembled WGS sequence"/>
</dbReference>